<dbReference type="Pfam" id="PF06962">
    <property type="entry name" value="rRNA_methylase"/>
    <property type="match status" value="1"/>
</dbReference>
<protein>
    <submittedName>
        <fullName evidence="1">Methyltransferase domain-containing protein</fullName>
    </submittedName>
</protein>
<dbReference type="AlphaFoldDB" id="A0A8A7KIP0"/>
<dbReference type="InterPro" id="IPR029063">
    <property type="entry name" value="SAM-dependent_MTases_sf"/>
</dbReference>
<dbReference type="InterPro" id="IPR010719">
    <property type="entry name" value="MnmM_MeTrfase"/>
</dbReference>
<name>A0A8A7KIP0_9FIRM</name>
<proteinExistence type="predicted"/>
<evidence type="ECO:0000313" key="2">
    <source>
        <dbReference type="Proteomes" id="UP000665020"/>
    </source>
</evidence>
<dbReference type="CDD" id="cd02440">
    <property type="entry name" value="AdoMet_MTases"/>
    <property type="match status" value="1"/>
</dbReference>
<sequence>MKRDFTQGVEMSHQLLKQHVKEGETVIDATAGNGYDTLFLAELVGNSGNVYSFDIQQEAIDNTRERLRLARMGDRVRLCHTGHENILDMVSEDVGAIIFNLGYRPGGKKDIKTRPETSLTALKSGLTLLKKSGIIVIVIYTGHKGGKTEREILLNYSAGLNQDKYNVLYYHFINQDCSPEVLAIKKR</sequence>
<reference evidence="1" key="1">
    <citation type="submission" date="2019-12" db="EMBL/GenBank/DDBJ databases">
        <authorList>
            <person name="zhang j."/>
            <person name="sun C.M."/>
        </authorList>
    </citation>
    <scope>NUCLEOTIDE SEQUENCE</scope>
    <source>
        <strain evidence="1">NS-1</strain>
    </source>
</reference>
<dbReference type="RefSeq" id="WP_230867109.1">
    <property type="nucleotide sequence ID" value="NZ_CP046640.1"/>
</dbReference>
<gene>
    <name evidence="1" type="ORF">GM661_12390</name>
</gene>
<organism evidence="1 2">
    <name type="scientific">Iocasia fonsfrigidae</name>
    <dbReference type="NCBI Taxonomy" id="2682810"/>
    <lineage>
        <taxon>Bacteria</taxon>
        <taxon>Bacillati</taxon>
        <taxon>Bacillota</taxon>
        <taxon>Clostridia</taxon>
        <taxon>Halanaerobiales</taxon>
        <taxon>Halanaerobiaceae</taxon>
        <taxon>Iocasia</taxon>
    </lineage>
</organism>
<dbReference type="PANTHER" id="PTHR35276:SF1">
    <property type="entry name" value="TRNA (MNM(5)S(2)U34)-METHYLTRANSFERASE, CHLOROPLASTIC"/>
    <property type="match status" value="1"/>
</dbReference>
<keyword evidence="1" id="KW-0489">Methyltransferase</keyword>
<dbReference type="PANTHER" id="PTHR35276">
    <property type="entry name" value="S-ADENOSYL-L-METHIONINE-DEPENDENT METHYLTRANSFERASES SUPERFAMILY PROTEIN"/>
    <property type="match status" value="1"/>
</dbReference>
<keyword evidence="1" id="KW-0808">Transferase</keyword>
<dbReference type="SUPFAM" id="SSF53335">
    <property type="entry name" value="S-adenosyl-L-methionine-dependent methyltransferases"/>
    <property type="match status" value="1"/>
</dbReference>
<dbReference type="Proteomes" id="UP000665020">
    <property type="component" value="Chromosome"/>
</dbReference>
<dbReference type="KEGG" id="ifn:GM661_12390"/>
<keyword evidence="2" id="KW-1185">Reference proteome</keyword>
<accession>A0A8A7KIP0</accession>
<evidence type="ECO:0000313" key="1">
    <source>
        <dbReference type="EMBL" id="QTL98707.1"/>
    </source>
</evidence>
<dbReference type="EMBL" id="CP046640">
    <property type="protein sequence ID" value="QTL98707.1"/>
    <property type="molecule type" value="Genomic_DNA"/>
</dbReference>
<dbReference type="GO" id="GO:0032259">
    <property type="term" value="P:methylation"/>
    <property type="evidence" value="ECO:0007669"/>
    <property type="project" value="UniProtKB-KW"/>
</dbReference>
<dbReference type="Gene3D" id="3.40.50.150">
    <property type="entry name" value="Vaccinia Virus protein VP39"/>
    <property type="match status" value="1"/>
</dbReference>
<dbReference type="GO" id="GO:0008168">
    <property type="term" value="F:methyltransferase activity"/>
    <property type="evidence" value="ECO:0007669"/>
    <property type="project" value="UniProtKB-KW"/>
</dbReference>